<reference evidence="2" key="1">
    <citation type="submission" date="2016-10" db="EMBL/GenBank/DDBJ databases">
        <authorList>
            <person name="Varghese N."/>
            <person name="Submissions S."/>
        </authorList>
    </citation>
    <scope>NUCLEOTIDE SEQUENCE [LARGE SCALE GENOMIC DNA]</scope>
    <source>
        <strain evidence="2">DSM 26879</strain>
    </source>
</reference>
<keyword evidence="2" id="KW-1185">Reference proteome</keyword>
<protein>
    <recommendedName>
        <fullName evidence="3">Transferrin-binding protein B C-lobe/N-lobe beta barrel domain-containing protein</fullName>
    </recommendedName>
</protein>
<accession>A0A1I6GIZ6</accession>
<name>A0A1I6GIZ6_9RHOB</name>
<dbReference type="STRING" id="390270.SAMN04488005_1738"/>
<dbReference type="EMBL" id="FOYP01000001">
    <property type="protein sequence ID" value="SFR42140.1"/>
    <property type="molecule type" value="Genomic_DNA"/>
</dbReference>
<gene>
    <name evidence="1" type="ORF">SAMN04488005_1738</name>
</gene>
<sequence>MKHQVLIFSLLCACGGGGDDGGGNGGAPADFDDYFNQITGTGVTPVASLPVTGRYEYAGRVRLDLPIDGPAQQYQGLLEISIGFDAGANPVLGSVSQLANGQQVLVGVLQIDSGVLNPHAQPAVDYQFFAGLDGNLDANGTIYVIDGTLAGDLYGPQWDGIAGLVFGDITQGIIVDIFDGSFAGTLTP</sequence>
<evidence type="ECO:0008006" key="3">
    <source>
        <dbReference type="Google" id="ProtNLM"/>
    </source>
</evidence>
<dbReference type="AlphaFoldDB" id="A0A1I6GIZ6"/>
<evidence type="ECO:0000313" key="2">
    <source>
        <dbReference type="Proteomes" id="UP000199478"/>
    </source>
</evidence>
<dbReference type="Gene3D" id="2.40.160.90">
    <property type="match status" value="1"/>
</dbReference>
<dbReference type="Proteomes" id="UP000199478">
    <property type="component" value="Unassembled WGS sequence"/>
</dbReference>
<proteinExistence type="predicted"/>
<evidence type="ECO:0000313" key="1">
    <source>
        <dbReference type="EMBL" id="SFR42140.1"/>
    </source>
</evidence>
<organism evidence="1 2">
    <name type="scientific">Yoonia tamlensis</name>
    <dbReference type="NCBI Taxonomy" id="390270"/>
    <lineage>
        <taxon>Bacteria</taxon>
        <taxon>Pseudomonadati</taxon>
        <taxon>Pseudomonadota</taxon>
        <taxon>Alphaproteobacteria</taxon>
        <taxon>Rhodobacterales</taxon>
        <taxon>Paracoccaceae</taxon>
        <taxon>Yoonia</taxon>
    </lineage>
</organism>